<comment type="pathway">
    <text evidence="12">Bacterial outer membrane biogenesis; LPS O-antigen biosynthesis.</text>
</comment>
<dbReference type="GO" id="GO:0000287">
    <property type="term" value="F:magnesium ion binding"/>
    <property type="evidence" value="ECO:0007669"/>
    <property type="project" value="InterPro"/>
</dbReference>
<dbReference type="NCBIfam" id="TIGR02380">
    <property type="entry name" value="ECA_wecA"/>
    <property type="match status" value="1"/>
</dbReference>
<dbReference type="EC" id="2.7.8.33" evidence="12"/>
<feature type="transmembrane region" description="Helical" evidence="12">
    <location>
        <begin position="156"/>
        <end position="175"/>
    </location>
</feature>
<evidence type="ECO:0000256" key="5">
    <source>
        <dbReference type="ARBA" id="ARBA00022679"/>
    </source>
</evidence>
<feature type="binding site" evidence="13">
    <location>
        <position position="214"/>
    </location>
    <ligand>
        <name>Mg(2+)</name>
        <dbReference type="ChEBI" id="CHEBI:18420"/>
    </ligand>
</feature>
<dbReference type="GO" id="GO:0030145">
    <property type="term" value="F:manganese ion binding"/>
    <property type="evidence" value="ECO:0007669"/>
    <property type="project" value="InterPro"/>
</dbReference>
<dbReference type="InterPro" id="IPR012750">
    <property type="entry name" value="ECA_WecA-rel"/>
</dbReference>
<evidence type="ECO:0000313" key="14">
    <source>
        <dbReference type="EMBL" id="KLV10939.1"/>
    </source>
</evidence>
<comment type="similarity">
    <text evidence="12">Belongs to the glycosyltransferase 4 family. WecA subfamily.</text>
</comment>
<dbReference type="OrthoDB" id="9783652at2"/>
<dbReference type="EMBL" id="LDOU01000004">
    <property type="protein sequence ID" value="KLV10939.1"/>
    <property type="molecule type" value="Genomic_DNA"/>
</dbReference>
<dbReference type="GO" id="GO:0009276">
    <property type="term" value="C:Gram-negative-bacterium-type cell wall"/>
    <property type="evidence" value="ECO:0007669"/>
    <property type="project" value="InterPro"/>
</dbReference>
<dbReference type="GO" id="GO:0005886">
    <property type="term" value="C:plasma membrane"/>
    <property type="evidence" value="ECO:0007669"/>
    <property type="project" value="UniProtKB-SubCell"/>
</dbReference>
<dbReference type="InterPro" id="IPR000715">
    <property type="entry name" value="Glycosyl_transferase_4"/>
</dbReference>
<dbReference type="GO" id="GO:0016757">
    <property type="term" value="F:glycosyltransferase activity"/>
    <property type="evidence" value="ECO:0007669"/>
    <property type="project" value="UniProtKB-KW"/>
</dbReference>
<dbReference type="PROSITE" id="PS01348">
    <property type="entry name" value="MRAY_2"/>
    <property type="match status" value="1"/>
</dbReference>
<comment type="function">
    <text evidence="12">Catalyzes the transfer of the GlcNAc-1-phosphate moiety from UDP-GlcNAc onto the carrier lipid undecaprenyl phosphate (C55-P), yielding GlcNAc-pyrophosphoryl-undecaprenyl (GlcNAc-PP-C55).</text>
</comment>
<dbReference type="PANTHER" id="PTHR22926:SF3">
    <property type="entry name" value="UNDECAPRENYL-PHOSPHATE ALPHA-N-ACETYLGLUCOSAMINYL 1-PHOSPHATE TRANSFERASE"/>
    <property type="match status" value="1"/>
</dbReference>
<evidence type="ECO:0000313" key="15">
    <source>
        <dbReference type="Proteomes" id="UP000035909"/>
    </source>
</evidence>
<dbReference type="PATRIC" id="fig|320778.3.peg.700"/>
<dbReference type="RefSeq" id="WP_047883776.1">
    <property type="nucleotide sequence ID" value="NZ_CP071325.1"/>
</dbReference>
<comment type="subcellular location">
    <subcellularLocation>
        <location evidence="12">Cell inner membrane</location>
        <topology evidence="12">Multi-pass membrane protein</topology>
    </subcellularLocation>
    <subcellularLocation>
        <location evidence="1">Cell membrane</location>
        <topology evidence="1">Multi-pass membrane protein</topology>
    </subcellularLocation>
</comment>
<keyword evidence="7 12" id="KW-0460">Magnesium</keyword>
<dbReference type="UniPathway" id="UPA00281"/>
<dbReference type="Pfam" id="PF00953">
    <property type="entry name" value="Glycos_transf_4"/>
    <property type="match status" value="1"/>
</dbReference>
<keyword evidence="4 12" id="KW-0328">Glycosyltransferase</keyword>
<evidence type="ECO:0000256" key="1">
    <source>
        <dbReference type="ARBA" id="ARBA00004651"/>
    </source>
</evidence>
<feature type="transmembrane region" description="Helical" evidence="12">
    <location>
        <begin position="181"/>
        <end position="198"/>
    </location>
</feature>
<evidence type="ECO:0000256" key="12">
    <source>
        <dbReference type="HAMAP-Rule" id="MF_02030"/>
    </source>
</evidence>
<keyword evidence="5 12" id="KW-0808">Transferase</keyword>
<keyword evidence="10 12" id="KW-0472">Membrane</keyword>
<feature type="transmembrane region" description="Helical" evidence="12">
    <location>
        <begin position="130"/>
        <end position="149"/>
    </location>
</feature>
<dbReference type="HAMAP" id="MF_02030">
    <property type="entry name" value="WecA_Gammaproteo"/>
    <property type="match status" value="1"/>
</dbReference>
<dbReference type="AlphaFoldDB" id="A0A0J1HH46"/>
<evidence type="ECO:0000256" key="9">
    <source>
        <dbReference type="ARBA" id="ARBA00022989"/>
    </source>
</evidence>
<comment type="catalytic activity">
    <reaction evidence="12">
        <text>di-trans,octa-cis-undecaprenyl phosphate + UDP-N-acetyl-alpha-D-glucosamine = N-acetyl-alpha-D-glucosaminyl-di-trans,octa-cis-undecaprenyl diphosphate + UMP</text>
        <dbReference type="Rhea" id="RHEA:28090"/>
        <dbReference type="ChEBI" id="CHEBI:57705"/>
        <dbReference type="ChEBI" id="CHEBI:57865"/>
        <dbReference type="ChEBI" id="CHEBI:60392"/>
        <dbReference type="ChEBI" id="CHEBI:62959"/>
        <dbReference type="EC" id="2.7.8.33"/>
    </reaction>
</comment>
<protein>
    <recommendedName>
        <fullName evidence="12">Undecaprenyl-phosphate alpha-N-acetylglucosaminyl 1-phosphate transferase</fullName>
        <ecNumber evidence="12">2.7.8.33</ecNumber>
    </recommendedName>
    <alternativeName>
        <fullName evidence="12">UDP-GlcNAc:undecaprenyl-phosphate GlcNAc-1-phosphate transferase</fullName>
    </alternativeName>
    <alternativeName>
        <fullName evidence="12">Undecaprenyl-phosphate GlcNAc-1-phosphate transferase</fullName>
    </alternativeName>
</protein>
<sequence length="379" mass="41872">MDVLPFFIFAIALCNLLIFRKIALRLQWVDIPSARKLHSGTPPLCGGASIFLTLLIALLIHPISIPELHTVLACACILFVTGLADDKYNVEVKLRLLIQCGVAYVMVNYGDCRITELGSLTGSEKVVLSHSQSTIISLLAIVGGINAFNMIDGVDGLLGGMTIVCFTALGYLFYIHDVSEMVFLCSIIVVATVPFLLLNTGIFCRPKHKVFMGDAGSTLLGFILVWLLILSSQPLDYSASVYFNTISANTISADTISTEIDAILKPVTALWIIAIPLMDMVAVMVQRTRRGSSPFLPDRTHLHHTLLRLGLNAQLTSLLICSIGAILAILGIYFEVNGISEEIQLVIFMVVFLFYFLITQYIFQIKYNLRKAYRLIYKL</sequence>
<evidence type="ECO:0000256" key="8">
    <source>
        <dbReference type="ARBA" id="ARBA00022985"/>
    </source>
</evidence>
<keyword evidence="8 12" id="KW-0448">Lipopolysaccharide biosynthesis</keyword>
<evidence type="ECO:0000256" key="11">
    <source>
        <dbReference type="ARBA" id="ARBA00023211"/>
    </source>
</evidence>
<comment type="cofactor">
    <cofactor evidence="12">
        <name>Mn(2+)</name>
        <dbReference type="ChEBI" id="CHEBI:29035"/>
    </cofactor>
</comment>
<dbReference type="GO" id="GO:0009243">
    <property type="term" value="P:O antigen biosynthetic process"/>
    <property type="evidence" value="ECO:0007669"/>
    <property type="project" value="UniProtKB-UniRule"/>
</dbReference>
<evidence type="ECO:0000256" key="13">
    <source>
        <dbReference type="PIRSR" id="PIRSR600715-1"/>
    </source>
</evidence>
<keyword evidence="9 12" id="KW-1133">Transmembrane helix</keyword>
<evidence type="ECO:0000256" key="7">
    <source>
        <dbReference type="ARBA" id="ARBA00022842"/>
    </source>
</evidence>
<feature type="transmembrane region" description="Helical" evidence="12">
    <location>
        <begin position="44"/>
        <end position="62"/>
    </location>
</feature>
<keyword evidence="13" id="KW-0479">Metal-binding</keyword>
<dbReference type="Proteomes" id="UP000035909">
    <property type="component" value="Unassembled WGS sequence"/>
</dbReference>
<keyword evidence="15" id="KW-1185">Reference proteome</keyword>
<keyword evidence="2 12" id="KW-1003">Cell membrane</keyword>
<feature type="binding site" evidence="13">
    <location>
        <position position="149"/>
    </location>
    <ligand>
        <name>Mg(2+)</name>
        <dbReference type="ChEBI" id="CHEBI:18420"/>
    </ligand>
</feature>
<feature type="transmembrane region" description="Helical" evidence="12">
    <location>
        <begin position="306"/>
        <end position="333"/>
    </location>
</feature>
<dbReference type="GO" id="GO:0044038">
    <property type="term" value="P:cell wall macromolecule biosynthetic process"/>
    <property type="evidence" value="ECO:0007669"/>
    <property type="project" value="TreeGrafter"/>
</dbReference>
<dbReference type="PANTHER" id="PTHR22926">
    <property type="entry name" value="PHOSPHO-N-ACETYLMURAMOYL-PENTAPEPTIDE-TRANSFERASE"/>
    <property type="match status" value="1"/>
</dbReference>
<feature type="transmembrane region" description="Helical" evidence="12">
    <location>
        <begin position="267"/>
        <end position="285"/>
    </location>
</feature>
<organism evidence="14 15">
    <name type="scientific">Photobacterium ganghwense</name>
    <dbReference type="NCBI Taxonomy" id="320778"/>
    <lineage>
        <taxon>Bacteria</taxon>
        <taxon>Pseudomonadati</taxon>
        <taxon>Pseudomonadota</taxon>
        <taxon>Gammaproteobacteria</taxon>
        <taxon>Vibrionales</taxon>
        <taxon>Vibrionaceae</taxon>
        <taxon>Photobacterium</taxon>
    </lineage>
</organism>
<evidence type="ECO:0000256" key="4">
    <source>
        <dbReference type="ARBA" id="ARBA00022676"/>
    </source>
</evidence>
<comment type="caution">
    <text evidence="14">The sequence shown here is derived from an EMBL/GenBank/DDBJ whole genome shotgun (WGS) entry which is preliminary data.</text>
</comment>
<proteinExistence type="inferred from homology"/>
<evidence type="ECO:0000256" key="3">
    <source>
        <dbReference type="ARBA" id="ARBA00022519"/>
    </source>
</evidence>
<evidence type="ECO:0000256" key="10">
    <source>
        <dbReference type="ARBA" id="ARBA00023136"/>
    </source>
</evidence>
<keyword evidence="11 12" id="KW-0464">Manganese</keyword>
<reference evidence="14 15" key="1">
    <citation type="submission" date="2015-05" db="EMBL/GenBank/DDBJ databases">
        <title>Photobacterium galathea sp. nov.</title>
        <authorList>
            <person name="Machado H."/>
            <person name="Gram L."/>
        </authorList>
    </citation>
    <scope>NUCLEOTIDE SEQUENCE [LARGE SCALE GENOMIC DNA]</scope>
    <source>
        <strain evidence="14 15">DSM 22954</strain>
    </source>
</reference>
<comment type="caution">
    <text evidence="12">Lacks conserved residue(s) required for the propagation of feature annotation.</text>
</comment>
<evidence type="ECO:0000256" key="2">
    <source>
        <dbReference type="ARBA" id="ARBA00022475"/>
    </source>
</evidence>
<gene>
    <name evidence="12" type="primary">wecA</name>
    <name evidence="14" type="ORF">ABT57_03260</name>
</gene>
<name>A0A0J1HH46_9GAMM</name>
<comment type="cofactor">
    <cofactor evidence="12 13">
        <name>Mg(2+)</name>
        <dbReference type="ChEBI" id="CHEBI:18420"/>
    </cofactor>
</comment>
<dbReference type="CDD" id="cd06853">
    <property type="entry name" value="GT_WecA_like"/>
    <property type="match status" value="1"/>
</dbReference>
<dbReference type="InterPro" id="IPR018480">
    <property type="entry name" value="PNAcMuramoyl-5peptid_Trfase_CS"/>
</dbReference>
<evidence type="ECO:0000256" key="6">
    <source>
        <dbReference type="ARBA" id="ARBA00022692"/>
    </source>
</evidence>
<dbReference type="GO" id="GO:0071555">
    <property type="term" value="P:cell wall organization"/>
    <property type="evidence" value="ECO:0007669"/>
    <property type="project" value="TreeGrafter"/>
</dbReference>
<keyword evidence="3 12" id="KW-0997">Cell inner membrane</keyword>
<feature type="transmembrane region" description="Helical" evidence="12">
    <location>
        <begin position="6"/>
        <end position="23"/>
    </location>
</feature>
<feature type="transmembrane region" description="Helical" evidence="12">
    <location>
        <begin position="210"/>
        <end position="229"/>
    </location>
</feature>
<accession>A0A0J1HH46</accession>
<feature type="transmembrane region" description="Helical" evidence="12">
    <location>
        <begin position="345"/>
        <end position="363"/>
    </location>
</feature>
<dbReference type="GO" id="GO:0036380">
    <property type="term" value="F:UDP-N-acetylglucosamine-undecaprenyl-phosphate N-acetylglucosaminephosphotransferase activity"/>
    <property type="evidence" value="ECO:0007669"/>
    <property type="project" value="UniProtKB-UniRule"/>
</dbReference>
<keyword evidence="6 12" id="KW-0812">Transmembrane</keyword>
<dbReference type="STRING" id="320778.ABT57_03260"/>